<sequence length="576" mass="67886">MASVDLQQSPSTISKMPQINSGRKYIDMLISDSLSGKKPNIFYFLSALTDQDVQSPGNPFVIPLHQDLFFMGEKLQKKQEVKVLHDHLPVQFKTTVLSRLRCRTSIMKKASEFLNKTEEEKSCSERAMVVTKDRHCYKESLRNYMTKQREMFRIQYSLSVKHDTMKKMEEIAANEKRKLRLAEKHLEEDAITFDNFLKENDLTSVEAVKIAEQETRIKLEKANEIKRASAKMMAIKSIISKNEEILNEYLLYKDFLTNMAPPEWKKEQERKKDQKRKAKIKERDKKKKEEKDLEPAFPKVEASITTRRESIKVSNVRRMSRTPTDKSIKSIADRRAEDRDSDSDEELELYFKDPKEMLNILTELEEQNLSYIQNFQETEEAMEEIRMNVRITKERMNYETEILKQQIAMLKATIIREEEKASELEFKSRIFSYGEVNSQKQDHILNILNKKVDDVYKSCIGDVPAKISTLQMLTSIENRMEELLESLETLPRDKVEAVERSKEKEMRLRIREEQIKIKKQQQEERLRTALQRANADTKKRAGRKLMFRSEPPTIKHVDQSKGMTTKEQEDLLYYFT</sequence>
<dbReference type="InterPro" id="IPR051147">
    <property type="entry name" value="CFAP_domain-containing"/>
</dbReference>
<dbReference type="InterPro" id="IPR025252">
    <property type="entry name" value="DUF4200"/>
</dbReference>
<evidence type="ECO:0000259" key="4">
    <source>
        <dbReference type="Pfam" id="PF13863"/>
    </source>
</evidence>
<keyword evidence="5" id="KW-0282">Flagellum</keyword>
<feature type="compositionally biased region" description="Basic and acidic residues" evidence="3">
    <location>
        <begin position="323"/>
        <end position="338"/>
    </location>
</feature>
<evidence type="ECO:0000256" key="1">
    <source>
        <dbReference type="ARBA" id="ARBA00023054"/>
    </source>
</evidence>
<feature type="coiled-coil region" evidence="2">
    <location>
        <begin position="361"/>
        <end position="420"/>
    </location>
</feature>
<dbReference type="GO" id="GO:0005856">
    <property type="term" value="C:cytoskeleton"/>
    <property type="evidence" value="ECO:0007669"/>
    <property type="project" value="UniProtKB-ARBA"/>
</dbReference>
<gene>
    <name evidence="5" type="primary">Cfap100</name>
    <name evidence="5" type="ORF">AOXY_G11626</name>
</gene>
<protein>
    <submittedName>
        <fullName evidence="5">Cilia- and flagella-associated protein 100-like</fullName>
    </submittedName>
</protein>
<dbReference type="AlphaFoldDB" id="A0AAD8DE15"/>
<keyword evidence="1 2" id="KW-0175">Coiled coil</keyword>
<reference evidence="5" key="1">
    <citation type="submission" date="2022-02" db="EMBL/GenBank/DDBJ databases">
        <title>Atlantic sturgeon de novo genome assembly.</title>
        <authorList>
            <person name="Stock M."/>
            <person name="Klopp C."/>
            <person name="Guiguen Y."/>
            <person name="Cabau C."/>
            <person name="Parinello H."/>
            <person name="Santidrian Yebra-Pimentel E."/>
            <person name="Kuhl H."/>
            <person name="Dirks R.P."/>
            <person name="Guessner J."/>
            <person name="Wuertz S."/>
            <person name="Du K."/>
            <person name="Schartl M."/>
        </authorList>
    </citation>
    <scope>NUCLEOTIDE SEQUENCE</scope>
    <source>
        <strain evidence="5">STURGEONOMICS-FGT-2020</strain>
        <tissue evidence="5">Whole blood</tissue>
    </source>
</reference>
<keyword evidence="5" id="KW-0969">Cilium</keyword>
<keyword evidence="6" id="KW-1185">Reference proteome</keyword>
<accession>A0AAD8DE15</accession>
<evidence type="ECO:0000256" key="3">
    <source>
        <dbReference type="SAM" id="MobiDB-lite"/>
    </source>
</evidence>
<feature type="compositionally biased region" description="Basic and acidic residues" evidence="3">
    <location>
        <begin position="281"/>
        <end position="294"/>
    </location>
</feature>
<feature type="domain" description="DUF4200" evidence="4">
    <location>
        <begin position="144"/>
        <end position="261"/>
    </location>
</feature>
<feature type="region of interest" description="Disordered" evidence="3">
    <location>
        <begin position="313"/>
        <end position="345"/>
    </location>
</feature>
<keyword evidence="5" id="KW-0966">Cell projection</keyword>
<dbReference type="PANTHER" id="PTHR21683:SF3">
    <property type="entry name" value="CILIA AND FLAGELLA ASSOCIATED PROTEIN 100"/>
    <property type="match status" value="1"/>
</dbReference>
<dbReference type="EMBL" id="JAGXEW010000010">
    <property type="protein sequence ID" value="KAK1166987.1"/>
    <property type="molecule type" value="Genomic_DNA"/>
</dbReference>
<evidence type="ECO:0000313" key="6">
    <source>
        <dbReference type="Proteomes" id="UP001230051"/>
    </source>
</evidence>
<feature type="coiled-coil region" evidence="2">
    <location>
        <begin position="503"/>
        <end position="532"/>
    </location>
</feature>
<dbReference type="Pfam" id="PF13863">
    <property type="entry name" value="DUF4200"/>
    <property type="match status" value="1"/>
</dbReference>
<dbReference type="Proteomes" id="UP001230051">
    <property type="component" value="Unassembled WGS sequence"/>
</dbReference>
<proteinExistence type="predicted"/>
<organism evidence="5 6">
    <name type="scientific">Acipenser oxyrinchus oxyrinchus</name>
    <dbReference type="NCBI Taxonomy" id="40147"/>
    <lineage>
        <taxon>Eukaryota</taxon>
        <taxon>Metazoa</taxon>
        <taxon>Chordata</taxon>
        <taxon>Craniata</taxon>
        <taxon>Vertebrata</taxon>
        <taxon>Euteleostomi</taxon>
        <taxon>Actinopterygii</taxon>
        <taxon>Chondrostei</taxon>
        <taxon>Acipenseriformes</taxon>
        <taxon>Acipenseridae</taxon>
        <taxon>Acipenser</taxon>
    </lineage>
</organism>
<name>A0AAD8DE15_ACIOX</name>
<feature type="region of interest" description="Disordered" evidence="3">
    <location>
        <begin position="265"/>
        <end position="294"/>
    </location>
</feature>
<dbReference type="PANTHER" id="PTHR21683">
    <property type="entry name" value="COILED-COIL DOMAIN-CONTAINING PROTEIN 42 LIKE-2-LIKE-RELATED"/>
    <property type="match status" value="1"/>
</dbReference>
<evidence type="ECO:0000313" key="5">
    <source>
        <dbReference type="EMBL" id="KAK1166987.1"/>
    </source>
</evidence>
<comment type="caution">
    <text evidence="5">The sequence shown here is derived from an EMBL/GenBank/DDBJ whole genome shotgun (WGS) entry which is preliminary data.</text>
</comment>
<evidence type="ECO:0000256" key="2">
    <source>
        <dbReference type="SAM" id="Coils"/>
    </source>
</evidence>